<dbReference type="PANTHER" id="PTHR22963">
    <property type="entry name" value="ENDOGLIN-RELATED"/>
    <property type="match status" value="1"/>
</dbReference>
<proteinExistence type="predicted"/>
<dbReference type="Proteomes" id="UP000711488">
    <property type="component" value="Unassembled WGS sequence"/>
</dbReference>
<evidence type="ECO:0008006" key="2">
    <source>
        <dbReference type="Google" id="ProtNLM"/>
    </source>
</evidence>
<accession>A0A6A0GZ03</accession>
<organism evidence="1">
    <name type="scientific">Hyalella azteca</name>
    <name type="common">Amphipod</name>
    <dbReference type="NCBI Taxonomy" id="294128"/>
    <lineage>
        <taxon>Eukaryota</taxon>
        <taxon>Metazoa</taxon>
        <taxon>Ecdysozoa</taxon>
        <taxon>Arthropoda</taxon>
        <taxon>Crustacea</taxon>
        <taxon>Multicrustacea</taxon>
        <taxon>Malacostraca</taxon>
        <taxon>Eumalacostraca</taxon>
        <taxon>Peracarida</taxon>
        <taxon>Amphipoda</taxon>
        <taxon>Senticaudata</taxon>
        <taxon>Talitrida</taxon>
        <taxon>Talitroidea</taxon>
        <taxon>Hyalellidae</taxon>
        <taxon>Hyalella</taxon>
    </lineage>
</organism>
<dbReference type="PANTHER" id="PTHR22963:SF39">
    <property type="entry name" value="DUMPY"/>
    <property type="match status" value="1"/>
</dbReference>
<evidence type="ECO:0000313" key="1">
    <source>
        <dbReference type="EMBL" id="KAA0193417.1"/>
    </source>
</evidence>
<sequence length="84" mass="9165">MQTSCAGRAQELCRPSPCGRNTNCQVQGERAVCTCLPNYVGDPLTGCRPECERDSHCPANFACQNNRSIMACDYIGLFSSMRAV</sequence>
<reference evidence="1" key="2">
    <citation type="journal article" date="2018" name="Environ. Sci. Technol.">
        <title>The Toxicogenome of Hyalella azteca: A Model for Sediment Ecotoxicology and Evolutionary Toxicology.</title>
        <authorList>
            <person name="Poynton H.C."/>
            <person name="Hasenbein S."/>
            <person name="Benoit J.B."/>
            <person name="Sepulveda M.S."/>
            <person name="Poelchau M.F."/>
            <person name="Hughes D.S.T."/>
            <person name="Murali S.C."/>
            <person name="Chen S."/>
            <person name="Glastad K.M."/>
            <person name="Goodisman M.A.D."/>
            <person name="Werren J.H."/>
            <person name="Vineis J.H."/>
            <person name="Bowen J.L."/>
            <person name="Friedrich M."/>
            <person name="Jones J."/>
            <person name="Robertson H.M."/>
            <person name="Feyereisen R."/>
            <person name="Mechler-Hickson A."/>
            <person name="Mathers N."/>
            <person name="Lee C.E."/>
            <person name="Colbourne J.K."/>
            <person name="Biales A."/>
            <person name="Johnston J.S."/>
            <person name="Wellborn G.A."/>
            <person name="Rosendale A.J."/>
            <person name="Cridge A.G."/>
            <person name="Munoz-Torres M.C."/>
            <person name="Bain P.A."/>
            <person name="Manny A.R."/>
            <person name="Major K.M."/>
            <person name="Lambert F.N."/>
            <person name="Vulpe C.D."/>
            <person name="Tuck P."/>
            <person name="Blalock B.J."/>
            <person name="Lin Y.Y."/>
            <person name="Smith M.E."/>
            <person name="Ochoa-Acuna H."/>
            <person name="Chen M.M."/>
            <person name="Childers C.P."/>
            <person name="Qu J."/>
            <person name="Dugan S."/>
            <person name="Lee S.L."/>
            <person name="Chao H."/>
            <person name="Dinh H."/>
            <person name="Han Y."/>
            <person name="Doddapaneni H."/>
            <person name="Worley K.C."/>
            <person name="Muzny D.M."/>
            <person name="Gibbs R.A."/>
            <person name="Richards S."/>
        </authorList>
    </citation>
    <scope>NUCLEOTIDE SEQUENCE</scope>
    <source>
        <strain evidence="1">HAZT.00-mixed</strain>
        <tissue evidence="1">Whole organism</tissue>
    </source>
</reference>
<dbReference type="EMBL" id="JQDR03010992">
    <property type="protein sequence ID" value="KAA0193417.1"/>
    <property type="molecule type" value="Genomic_DNA"/>
</dbReference>
<name>A0A6A0GZ03_HYAAZ</name>
<protein>
    <recommendedName>
        <fullName evidence="2">EGF-like domain-containing protein</fullName>
    </recommendedName>
</protein>
<gene>
    <name evidence="1" type="ORF">HAZT_HAZT000222</name>
</gene>
<reference evidence="1" key="1">
    <citation type="submission" date="2014-08" db="EMBL/GenBank/DDBJ databases">
        <authorList>
            <person name="Murali S."/>
            <person name="Richards S."/>
            <person name="Bandaranaike D."/>
            <person name="Bellair M."/>
            <person name="Blankenburg K."/>
            <person name="Chao H."/>
            <person name="Dinh H."/>
            <person name="Doddapaneni H."/>
            <person name="Dugan-Rocha S."/>
            <person name="Elkadiri S."/>
            <person name="Gnanaolivu R."/>
            <person name="Hughes D."/>
            <person name="Lee S."/>
            <person name="Li M."/>
            <person name="Ming W."/>
            <person name="Munidasa M."/>
            <person name="Muniz J."/>
            <person name="Nguyen L."/>
            <person name="Osuji N."/>
            <person name="Pu L.-L."/>
            <person name="Puazo M."/>
            <person name="Skinner E."/>
            <person name="Qu C."/>
            <person name="Quiroz J."/>
            <person name="Raj R."/>
            <person name="Weissenberger G."/>
            <person name="Xin Y."/>
            <person name="Zou X."/>
            <person name="Han Y."/>
            <person name="Worley K."/>
            <person name="Muzny D."/>
            <person name="Gibbs R."/>
        </authorList>
    </citation>
    <scope>NUCLEOTIDE SEQUENCE</scope>
    <source>
        <strain evidence="1">HAZT.00-mixed</strain>
        <tissue evidence="1">Whole organism</tissue>
    </source>
</reference>
<comment type="caution">
    <text evidence="1">The sequence shown here is derived from an EMBL/GenBank/DDBJ whole genome shotgun (WGS) entry which is preliminary data.</text>
</comment>
<dbReference type="AlphaFoldDB" id="A0A6A0GZ03"/>
<reference evidence="1" key="3">
    <citation type="submission" date="2019-06" db="EMBL/GenBank/DDBJ databases">
        <authorList>
            <person name="Poynton C."/>
            <person name="Hasenbein S."/>
            <person name="Benoit J.B."/>
            <person name="Sepulveda M.S."/>
            <person name="Poelchau M.F."/>
            <person name="Murali S.C."/>
            <person name="Chen S."/>
            <person name="Glastad K.M."/>
            <person name="Werren J.H."/>
            <person name="Vineis J.H."/>
            <person name="Bowen J.L."/>
            <person name="Friedrich M."/>
            <person name="Jones J."/>
            <person name="Robertson H.M."/>
            <person name="Feyereisen R."/>
            <person name="Mechler-Hickson A."/>
            <person name="Mathers N."/>
            <person name="Lee C.E."/>
            <person name="Colbourne J.K."/>
            <person name="Biales A."/>
            <person name="Johnston J.S."/>
            <person name="Wellborn G.A."/>
            <person name="Rosendale A.J."/>
            <person name="Cridge A.G."/>
            <person name="Munoz-Torres M.C."/>
            <person name="Bain P.A."/>
            <person name="Manny A.R."/>
            <person name="Major K.M."/>
            <person name="Lambert F.N."/>
            <person name="Vulpe C.D."/>
            <person name="Tuck P."/>
            <person name="Blalock B.J."/>
            <person name="Lin Y.-Y."/>
            <person name="Smith M.E."/>
            <person name="Ochoa-Acuna H."/>
            <person name="Chen M.-J.M."/>
            <person name="Childers C.P."/>
            <person name="Qu J."/>
            <person name="Dugan S."/>
            <person name="Lee S.L."/>
            <person name="Chao H."/>
            <person name="Dinh H."/>
            <person name="Han Y."/>
            <person name="Doddapaneni H."/>
            <person name="Worley K.C."/>
            <person name="Muzny D.M."/>
            <person name="Gibbs R.A."/>
            <person name="Richards S."/>
        </authorList>
    </citation>
    <scope>NUCLEOTIDE SEQUENCE</scope>
    <source>
        <strain evidence="1">HAZT.00-mixed</strain>
        <tissue evidence="1">Whole organism</tissue>
    </source>
</reference>